<accession>A0A0F9JM66</accession>
<dbReference type="EMBL" id="LAZR01015910">
    <property type="protein sequence ID" value="KKM06811.1"/>
    <property type="molecule type" value="Genomic_DNA"/>
</dbReference>
<protein>
    <submittedName>
        <fullName evidence="1">Uncharacterized protein</fullName>
    </submittedName>
</protein>
<name>A0A0F9JM66_9ZZZZ</name>
<sequence>MGRQDIHAVIKAWVEAHNWPTHAGIRLGPATCGIGRCRKKHAYARSGLSDHDKIPIIYWTYERPCDIAAPMGADRAKP</sequence>
<reference evidence="1" key="1">
    <citation type="journal article" date="2015" name="Nature">
        <title>Complex archaea that bridge the gap between prokaryotes and eukaryotes.</title>
        <authorList>
            <person name="Spang A."/>
            <person name="Saw J.H."/>
            <person name="Jorgensen S.L."/>
            <person name="Zaremba-Niedzwiedzka K."/>
            <person name="Martijn J."/>
            <person name="Lind A.E."/>
            <person name="van Eijk R."/>
            <person name="Schleper C."/>
            <person name="Guy L."/>
            <person name="Ettema T.J."/>
        </authorList>
    </citation>
    <scope>NUCLEOTIDE SEQUENCE</scope>
</reference>
<gene>
    <name evidence="1" type="ORF">LCGC14_1740300</name>
</gene>
<dbReference type="AlphaFoldDB" id="A0A0F9JM66"/>
<proteinExistence type="predicted"/>
<organism evidence="1">
    <name type="scientific">marine sediment metagenome</name>
    <dbReference type="NCBI Taxonomy" id="412755"/>
    <lineage>
        <taxon>unclassified sequences</taxon>
        <taxon>metagenomes</taxon>
        <taxon>ecological metagenomes</taxon>
    </lineage>
</organism>
<comment type="caution">
    <text evidence="1">The sequence shown here is derived from an EMBL/GenBank/DDBJ whole genome shotgun (WGS) entry which is preliminary data.</text>
</comment>
<evidence type="ECO:0000313" key="1">
    <source>
        <dbReference type="EMBL" id="KKM06811.1"/>
    </source>
</evidence>